<dbReference type="AlphaFoldDB" id="A0A168LIW1"/>
<dbReference type="EMBL" id="LT551444">
    <property type="protein sequence ID" value="SAL96881.1"/>
    <property type="molecule type" value="Genomic_DNA"/>
</dbReference>
<sequence>MPPKPYKSKYRKRSNNLRTVLPSPDIPVTRPRGAKRIRWNLQFEDRTAVGAPAVGAPAVGAFSSAVSAVDDVNVAPPATVEDHGPEYDDYDFGYDHGDDDGAPDAGSSLDKKAADDARWLALLDKLVLAYKISCASKMPEPAMDQAPSFGCGCDHPTATRSVTCYYVTGVITRNISFCRSCHGGDEAITLLKQYHLFPASPKFPRTAFHVELLGLFGDARNVLFASIDGFSKIWAHRFYGGK</sequence>
<evidence type="ECO:0000256" key="1">
    <source>
        <dbReference type="SAM" id="MobiDB-lite"/>
    </source>
</evidence>
<evidence type="ECO:0000313" key="3">
    <source>
        <dbReference type="Proteomes" id="UP000078561"/>
    </source>
</evidence>
<organism evidence="2">
    <name type="scientific">Absidia glauca</name>
    <name type="common">Pin mould</name>
    <dbReference type="NCBI Taxonomy" id="4829"/>
    <lineage>
        <taxon>Eukaryota</taxon>
        <taxon>Fungi</taxon>
        <taxon>Fungi incertae sedis</taxon>
        <taxon>Mucoromycota</taxon>
        <taxon>Mucoromycotina</taxon>
        <taxon>Mucoromycetes</taxon>
        <taxon>Mucorales</taxon>
        <taxon>Cunninghamellaceae</taxon>
        <taxon>Absidia</taxon>
    </lineage>
</organism>
<keyword evidence="3" id="KW-1185">Reference proteome</keyword>
<feature type="compositionally biased region" description="Acidic residues" evidence="1">
    <location>
        <begin position="87"/>
        <end position="102"/>
    </location>
</feature>
<accession>A0A168LIW1</accession>
<feature type="compositionally biased region" description="Basic residues" evidence="1">
    <location>
        <begin position="1"/>
        <end position="15"/>
    </location>
</feature>
<protein>
    <submittedName>
        <fullName evidence="2">Uncharacterized protein</fullName>
    </submittedName>
</protein>
<dbReference type="Proteomes" id="UP000078561">
    <property type="component" value="Unassembled WGS sequence"/>
</dbReference>
<proteinExistence type="predicted"/>
<reference evidence="2" key="1">
    <citation type="submission" date="2016-04" db="EMBL/GenBank/DDBJ databases">
        <authorList>
            <person name="Evans L.H."/>
            <person name="Alamgir A."/>
            <person name="Owens N."/>
            <person name="Weber N.D."/>
            <person name="Virtaneva K."/>
            <person name="Barbian K."/>
            <person name="Babar A."/>
            <person name="Rosenke K."/>
        </authorList>
    </citation>
    <scope>NUCLEOTIDE SEQUENCE [LARGE SCALE GENOMIC DNA]</scope>
    <source>
        <strain evidence="2">CBS 101.48</strain>
    </source>
</reference>
<dbReference type="InParanoid" id="A0A168LIW1"/>
<feature type="region of interest" description="Disordered" evidence="1">
    <location>
        <begin position="1"/>
        <end position="31"/>
    </location>
</feature>
<evidence type="ECO:0000313" key="2">
    <source>
        <dbReference type="EMBL" id="SAL96881.1"/>
    </source>
</evidence>
<feature type="region of interest" description="Disordered" evidence="1">
    <location>
        <begin position="76"/>
        <end position="109"/>
    </location>
</feature>
<dbReference type="OrthoDB" id="10431648at2759"/>
<name>A0A168LIW1_ABSGL</name>
<gene>
    <name evidence="2" type="primary">ABSGL_02325.1 scaffold 3333</name>
</gene>
<feature type="non-terminal residue" evidence="2">
    <location>
        <position position="242"/>
    </location>
</feature>